<dbReference type="SMART" id="SM00922">
    <property type="entry name" value="MR_MLE"/>
    <property type="match status" value="1"/>
</dbReference>
<dbReference type="GO" id="GO:0000287">
    <property type="term" value="F:magnesium ion binding"/>
    <property type="evidence" value="ECO:0007669"/>
    <property type="project" value="UniProtKB-ARBA"/>
</dbReference>
<dbReference type="PANTHER" id="PTHR13794">
    <property type="entry name" value="ENOLASE SUPERFAMILY, MANDELATE RACEMASE"/>
    <property type="match status" value="1"/>
</dbReference>
<dbReference type="Pfam" id="PF13378">
    <property type="entry name" value="MR_MLE_C"/>
    <property type="match status" value="1"/>
</dbReference>
<dbReference type="OrthoDB" id="7511553at2"/>
<gene>
    <name evidence="5" type="ORF">EDC65_0392</name>
</gene>
<dbReference type="SUPFAM" id="SSF51604">
    <property type="entry name" value="Enolase C-terminal domain-like"/>
    <property type="match status" value="1"/>
</dbReference>
<dbReference type="EMBL" id="RJKX01000011">
    <property type="protein sequence ID" value="ROQ01214.1"/>
    <property type="molecule type" value="Genomic_DNA"/>
</dbReference>
<dbReference type="Gene3D" id="3.20.20.120">
    <property type="entry name" value="Enolase-like C-terminal domain"/>
    <property type="match status" value="1"/>
</dbReference>
<dbReference type="InterPro" id="IPR036849">
    <property type="entry name" value="Enolase-like_C_sf"/>
</dbReference>
<dbReference type="GO" id="GO:0016836">
    <property type="term" value="F:hydro-lyase activity"/>
    <property type="evidence" value="ECO:0007669"/>
    <property type="project" value="TreeGrafter"/>
</dbReference>
<dbReference type="SFLD" id="SFLDS00001">
    <property type="entry name" value="Enolase"/>
    <property type="match status" value="1"/>
</dbReference>
<reference evidence="5 6" key="1">
    <citation type="submission" date="2018-11" db="EMBL/GenBank/DDBJ databases">
        <title>Genomic Encyclopedia of Type Strains, Phase IV (KMG-IV): sequencing the most valuable type-strain genomes for metagenomic binning, comparative biology and taxonomic classification.</title>
        <authorList>
            <person name="Goeker M."/>
        </authorList>
    </citation>
    <scope>NUCLEOTIDE SEQUENCE [LARGE SCALE GENOMIC DNA]</scope>
    <source>
        <strain evidence="5 6">DSM 5900</strain>
    </source>
</reference>
<keyword evidence="6" id="KW-1185">Reference proteome</keyword>
<evidence type="ECO:0000313" key="5">
    <source>
        <dbReference type="EMBL" id="ROQ01214.1"/>
    </source>
</evidence>
<evidence type="ECO:0000313" key="6">
    <source>
        <dbReference type="Proteomes" id="UP000278222"/>
    </source>
</evidence>
<proteinExistence type="predicted"/>
<evidence type="ECO:0000256" key="3">
    <source>
        <dbReference type="ARBA" id="ARBA00022842"/>
    </source>
</evidence>
<dbReference type="SUPFAM" id="SSF54826">
    <property type="entry name" value="Enolase N-terminal domain-like"/>
    <property type="match status" value="1"/>
</dbReference>
<dbReference type="AlphaFoldDB" id="A0A3N1M127"/>
<dbReference type="Pfam" id="PF02746">
    <property type="entry name" value="MR_MLE_N"/>
    <property type="match status" value="1"/>
</dbReference>
<dbReference type="InterPro" id="IPR029017">
    <property type="entry name" value="Enolase-like_N"/>
</dbReference>
<feature type="domain" description="Mandelate racemase/muconate lactonizing enzyme C-terminal" evidence="4">
    <location>
        <begin position="142"/>
        <end position="238"/>
    </location>
</feature>
<protein>
    <submittedName>
        <fullName evidence="5">L-alanine-DL-glutamate epimerase-like enolase superfamily enzyme</fullName>
    </submittedName>
</protein>
<dbReference type="InterPro" id="IPR013341">
    <property type="entry name" value="Mandelate_racemase_N_dom"/>
</dbReference>
<dbReference type="InterPro" id="IPR018110">
    <property type="entry name" value="Mandel_Rmase/mucon_lact_enz_CS"/>
</dbReference>
<dbReference type="InterPro" id="IPR013342">
    <property type="entry name" value="Mandelate_racemase_C"/>
</dbReference>
<dbReference type="Proteomes" id="UP000278222">
    <property type="component" value="Unassembled WGS sequence"/>
</dbReference>
<dbReference type="InterPro" id="IPR029065">
    <property type="entry name" value="Enolase_C-like"/>
</dbReference>
<dbReference type="PROSITE" id="PS00908">
    <property type="entry name" value="MR_MLE_1"/>
    <property type="match status" value="1"/>
</dbReference>
<name>A0A3N1M127_9PROT</name>
<evidence type="ECO:0000256" key="1">
    <source>
        <dbReference type="ARBA" id="ARBA00001946"/>
    </source>
</evidence>
<keyword evidence="3" id="KW-0460">Magnesium</keyword>
<evidence type="ECO:0000259" key="4">
    <source>
        <dbReference type="SMART" id="SM00922"/>
    </source>
</evidence>
<accession>A0A3N1M127</accession>
<dbReference type="GO" id="GO:0016052">
    <property type="term" value="P:carbohydrate catabolic process"/>
    <property type="evidence" value="ECO:0007669"/>
    <property type="project" value="TreeGrafter"/>
</dbReference>
<dbReference type="RefSeq" id="WP_123688002.1">
    <property type="nucleotide sequence ID" value="NZ_AP019700.1"/>
</dbReference>
<comment type="cofactor">
    <cofactor evidence="1">
        <name>Mg(2+)</name>
        <dbReference type="ChEBI" id="CHEBI:18420"/>
    </cofactor>
</comment>
<comment type="caution">
    <text evidence="5">The sequence shown here is derived from an EMBL/GenBank/DDBJ whole genome shotgun (WGS) entry which is preliminary data.</text>
</comment>
<dbReference type="GO" id="GO:0009063">
    <property type="term" value="P:amino acid catabolic process"/>
    <property type="evidence" value="ECO:0007669"/>
    <property type="project" value="InterPro"/>
</dbReference>
<dbReference type="Gene3D" id="3.30.390.10">
    <property type="entry name" value="Enolase-like, N-terminal domain"/>
    <property type="match status" value="1"/>
</dbReference>
<dbReference type="InterPro" id="IPR046945">
    <property type="entry name" value="RHMD-like"/>
</dbReference>
<dbReference type="SFLD" id="SFLDG00179">
    <property type="entry name" value="mandelate_racemase"/>
    <property type="match status" value="1"/>
</dbReference>
<dbReference type="PANTHER" id="PTHR13794:SF58">
    <property type="entry name" value="MITOCHONDRIAL ENOLASE SUPERFAMILY MEMBER 1"/>
    <property type="match status" value="1"/>
</dbReference>
<keyword evidence="2" id="KW-0479">Metal-binding</keyword>
<organism evidence="5 6">
    <name type="scientific">Stella humosa</name>
    <dbReference type="NCBI Taxonomy" id="94"/>
    <lineage>
        <taxon>Bacteria</taxon>
        <taxon>Pseudomonadati</taxon>
        <taxon>Pseudomonadota</taxon>
        <taxon>Alphaproteobacteria</taxon>
        <taxon>Rhodospirillales</taxon>
        <taxon>Stellaceae</taxon>
        <taxon>Stella</taxon>
    </lineage>
</organism>
<evidence type="ECO:0000256" key="2">
    <source>
        <dbReference type="ARBA" id="ARBA00022723"/>
    </source>
</evidence>
<sequence>MKITDVTLTLFAWEGIPNLSYGAHAAQNTGQSRLGLLTIRTDEGVEGHSFLGSATNPADSEAGSLIRALKPRIMGQNPLDRERLNQLMWARVRQTTTRAIGAIDVALWDIAGKVAGLPIHQLMGSYRDRVPAYASSEVLPSAAAYAEQAVQFKEAGWAAYKIHPQQKLKEDIAACRAVRDAVGSDYTIMLDSTWGYDYPTALRVGRAIEEMNYYWYEDPLGDQDVYNYVKLRQALRIPIMATEYPLAGLDSYAIWLTERATDYLRGDVAVKGGITTVLKTAHLAEAFRMNYEIHHGGNSLNNLANLHVTMALKNCEFFEVLLPEAAQKYGMLEDIEVGRDGMVHAPTRPGLGAEIDFELIGRKTVQVLS</sequence>